<dbReference type="GO" id="GO:0016811">
    <property type="term" value="F:hydrolase activity, acting on carbon-nitrogen (but not peptide) bonds, in linear amides"/>
    <property type="evidence" value="ECO:0007669"/>
    <property type="project" value="TreeGrafter"/>
</dbReference>
<keyword evidence="1" id="KW-1133">Transmembrane helix</keyword>
<name>A0A1M6D1C7_9FIRM</name>
<keyword evidence="4" id="KW-1185">Reference proteome</keyword>
<protein>
    <submittedName>
        <fullName evidence="3">GlcNAc-PI de-N-acetylase</fullName>
    </submittedName>
</protein>
<organism evidence="3 4">
    <name type="scientific">Parasporobacterium paucivorans DSM 15970</name>
    <dbReference type="NCBI Taxonomy" id="1122934"/>
    <lineage>
        <taxon>Bacteria</taxon>
        <taxon>Bacillati</taxon>
        <taxon>Bacillota</taxon>
        <taxon>Clostridia</taxon>
        <taxon>Lachnospirales</taxon>
        <taxon>Lachnospiraceae</taxon>
        <taxon>Parasporobacterium</taxon>
    </lineage>
</organism>
<dbReference type="Pfam" id="PF02585">
    <property type="entry name" value="PIG-L"/>
    <property type="match status" value="1"/>
</dbReference>
<dbReference type="STRING" id="1122934.SAMN02745691_00641"/>
<dbReference type="Pfam" id="PF24135">
    <property type="entry name" value="DUF7402"/>
    <property type="match status" value="1"/>
</dbReference>
<keyword evidence="1" id="KW-0812">Transmembrane</keyword>
<evidence type="ECO:0000259" key="2">
    <source>
        <dbReference type="Pfam" id="PF24135"/>
    </source>
</evidence>
<feature type="domain" description="DUF7402" evidence="2">
    <location>
        <begin position="367"/>
        <end position="461"/>
    </location>
</feature>
<dbReference type="InterPro" id="IPR024078">
    <property type="entry name" value="LmbE-like_dom_sf"/>
</dbReference>
<reference evidence="3 4" key="1">
    <citation type="submission" date="2016-11" db="EMBL/GenBank/DDBJ databases">
        <authorList>
            <person name="Jaros S."/>
            <person name="Januszkiewicz K."/>
            <person name="Wedrychowicz H."/>
        </authorList>
    </citation>
    <scope>NUCLEOTIDE SEQUENCE [LARGE SCALE GENOMIC DNA]</scope>
    <source>
        <strain evidence="3 4">DSM 15970</strain>
    </source>
</reference>
<dbReference type="InterPro" id="IPR003737">
    <property type="entry name" value="GlcNAc_PI_deacetylase-related"/>
</dbReference>
<keyword evidence="1" id="KW-0472">Membrane</keyword>
<dbReference type="InterPro" id="IPR055826">
    <property type="entry name" value="DUF7402"/>
</dbReference>
<evidence type="ECO:0000313" key="4">
    <source>
        <dbReference type="Proteomes" id="UP000184342"/>
    </source>
</evidence>
<dbReference type="Gene3D" id="3.40.50.10320">
    <property type="entry name" value="LmbE-like"/>
    <property type="match status" value="1"/>
</dbReference>
<dbReference type="PANTHER" id="PTHR12993">
    <property type="entry name" value="N-ACETYLGLUCOSAMINYL-PHOSPHATIDYLINOSITOL DE-N-ACETYLASE-RELATED"/>
    <property type="match status" value="1"/>
</dbReference>
<sequence>MKKHKNRRIEKLFIFILCIAVSIPYLFLDDCSYGNDFSNSIYGLQFLKEKRAMVIVPHEDDEIMVTGALIRTLIDAGNEVVVLYTTNGDKHGLSEVRINEAVSSLKTLGVKEENVIFLGYGDTWDTIYKHIYNAPENEVITSYIGKNATYGTASYNDFSFDFYGSHSLYTRNNYKKNLKDAILRTHPDILISVDFDSHPDHRAASLFFEEVMCEILKENEQYTPLVYKGFAYNTSWKAKDDFYNINMESTVLPDKAKVLNSIYRLDIPSYEWENRVRFPVPNEMLSYTKRSNLIFEALTKHKSQNAKAKAGKIINSDQVFWERDTKSITYNSKIITSSGESKYLNDFKLIDCSDITERNAEFDHCIWLPEKSDTEKSAKVIFDRPEDISSVVLYDNFGPEDNILKGQLVFSDGSQIDTGPLKKNGEPTRIDFPTKKDIEYVQFKINEYEGSQPGLCELEVFENSRATTPSFIKIMLDNTAQTFIYKYILTNEKKIQLRVYSYPAIEHGDSSGVYKFSVIGNNGQGITIDGNTLEISDNIRAGKYKVRVELINNPEIFDQVEFVVPTRLELLKIKGLMKYEMFIDFVQEKWRSVQRQADH</sequence>
<dbReference type="SUPFAM" id="SSF102588">
    <property type="entry name" value="LmbE-like"/>
    <property type="match status" value="1"/>
</dbReference>
<accession>A0A1M6D1C7</accession>
<feature type="transmembrane region" description="Helical" evidence="1">
    <location>
        <begin position="12"/>
        <end position="28"/>
    </location>
</feature>
<dbReference type="AlphaFoldDB" id="A0A1M6D1C7"/>
<dbReference type="PANTHER" id="PTHR12993:SF11">
    <property type="entry name" value="N-ACETYLGLUCOSAMINYL-PHOSPHATIDYLINOSITOL DE-N-ACETYLASE"/>
    <property type="match status" value="1"/>
</dbReference>
<dbReference type="Proteomes" id="UP000184342">
    <property type="component" value="Unassembled WGS sequence"/>
</dbReference>
<gene>
    <name evidence="3" type="ORF">SAMN02745691_00641</name>
</gene>
<evidence type="ECO:0000256" key="1">
    <source>
        <dbReference type="SAM" id="Phobius"/>
    </source>
</evidence>
<evidence type="ECO:0000313" key="3">
    <source>
        <dbReference type="EMBL" id="SHI66911.1"/>
    </source>
</evidence>
<dbReference type="OrthoDB" id="9815144at2"/>
<dbReference type="RefSeq" id="WP_073992911.1">
    <property type="nucleotide sequence ID" value="NZ_FQYT01000005.1"/>
</dbReference>
<dbReference type="EMBL" id="FQYT01000005">
    <property type="protein sequence ID" value="SHI66911.1"/>
    <property type="molecule type" value="Genomic_DNA"/>
</dbReference>
<proteinExistence type="predicted"/>